<reference evidence="1 2" key="1">
    <citation type="journal article" date="2020" name="Nature">
        <title>Isolation of an archaeon at the prokaryote-eukaryote interface.</title>
        <authorList>
            <person name="Imachi H."/>
            <person name="Nobu M.K."/>
            <person name="Nakahara N."/>
            <person name="Morono Y."/>
            <person name="Ogawara M."/>
            <person name="Takaki Y."/>
            <person name="Takano Y."/>
            <person name="Uematsu K."/>
            <person name="Ikuta T."/>
            <person name="Ito M."/>
            <person name="Matsui Y."/>
            <person name="Miyazaki M."/>
            <person name="Murata K."/>
            <person name="Saito Y."/>
            <person name="Sakai S."/>
            <person name="Song C."/>
            <person name="Tasumi E."/>
            <person name="Yamanaka Y."/>
            <person name="Yamaguchi T."/>
            <person name="Kamagata Y."/>
            <person name="Tamaki H."/>
            <person name="Takai K."/>
        </authorList>
    </citation>
    <scope>NUCLEOTIDE SEQUENCE [LARGE SCALE GENOMIC DNA]</scope>
    <source>
        <strain evidence="1 2">MK-D1</strain>
    </source>
</reference>
<protein>
    <recommendedName>
        <fullName evidence="3">DUF4350 domain-containing protein</fullName>
    </recommendedName>
</protein>
<sequence length="843" mass="94359">MAVRNYGIIVTPIGLLFIIIGGILGGIGGNNDNDILLTIGIFTAILGVITLFIGISRLVQGKDRKIMGQIVRPKAAARGSAIWAALFFNITPLLLNNPGVMEHGPPFPLAIVFNSDIDLQSNNYLWVPFVVILFTLLWIVGFLFSGKFPKTVNIFFNWIITICLTFYVNFGLYFFLSTFYADKTGNFLLEPWADATTIAELTAPLIISISILIISIFFLTRMIKNLKISFSNLNVKKKNALIVNIILITAYISAISPIVFGIWLCLTTTTPYMVSPYIAYFGFIFVGIVIYYAISTLISTFKDLGKSQAGEGKAAHTGFSLSGAIFIALLFLTWSPLFLPIVDQGMNNKNNSIYNPDWNGWSNFAEAVRDEGYDVMSIQSSISTVDQLDPNKQIILVIGGPNVFYNPLSEIPYFLTAFRRNFSMFVNEDHGQAGNLLFSTYAASLLTSPTPLTLFAQGVLNDNASYWKDPTFPIIKNFPDAGILTQNVNEVCLSSSGGFLGGTLFGQLGWNFLGSTSSQYSWIDRDNNGIYNANGDTYNLPDTFTSVLQDQESMVSVLGNILEVGLQLGGYSQTVFGMKELALNSPITVGNQTGIHSSRMFVSADASWLNNELTSDESREIRVDGSPQTISGFDNLQFGLNIIEYLACGRDTDECIVVFDEAHIRPEIGYTEISSASSFGATQGYVNWLSTNPILGLVYPLFALQTLRKWIPKEGDKKKVQLRDLEEEERRLSMLSFRSSSFFAQKINWYRQHHKFRQALIQLYRRLERKVNRLLGDAPDRSVTAIMKAIERERGKYMSKDNYRRIQAFFEKMVSLKANKSDIKNEHEFEDLFMEMSWVSDHV</sequence>
<dbReference type="EMBL" id="CP042905">
    <property type="protein sequence ID" value="QEE16212.2"/>
    <property type="molecule type" value="Genomic_DNA"/>
</dbReference>
<reference evidence="1 2" key="2">
    <citation type="journal article" date="2024" name="Int. J. Syst. Evol. Microbiol.">
        <title>Promethearchaeum syntrophicum gen. nov., sp. nov., an anaerobic, obligately syntrophic archaeon, the first isolate of the lineage 'Asgard' archaea, and proposal of the new archaeal phylum Promethearchaeota phyl. nov. and kingdom Promethearchaeati regn. nov.</title>
        <authorList>
            <person name="Imachi H."/>
            <person name="Nobu M.K."/>
            <person name="Kato S."/>
            <person name="Takaki Y."/>
            <person name="Miyazaki M."/>
            <person name="Miyata M."/>
            <person name="Ogawara M."/>
            <person name="Saito Y."/>
            <person name="Sakai S."/>
            <person name="Tahara Y.O."/>
            <person name="Takano Y."/>
            <person name="Tasumi E."/>
            <person name="Uematsu K."/>
            <person name="Yoshimura T."/>
            <person name="Itoh T."/>
            <person name="Ohkuma M."/>
            <person name="Takai K."/>
        </authorList>
    </citation>
    <scope>NUCLEOTIDE SEQUENCE [LARGE SCALE GENOMIC DNA]</scope>
    <source>
        <strain evidence="1 2">MK-D1</strain>
    </source>
</reference>
<organism evidence="1 2">
    <name type="scientific">Promethearchaeum syntrophicum</name>
    <dbReference type="NCBI Taxonomy" id="2594042"/>
    <lineage>
        <taxon>Archaea</taxon>
        <taxon>Promethearchaeati</taxon>
        <taxon>Promethearchaeota</taxon>
        <taxon>Promethearchaeia</taxon>
        <taxon>Promethearchaeales</taxon>
        <taxon>Promethearchaeaceae</taxon>
        <taxon>Promethearchaeum</taxon>
    </lineage>
</organism>
<name>A0A5B9DAT1_9ARCH</name>
<proteinExistence type="predicted"/>
<dbReference type="AlphaFoldDB" id="A0A5B9DAT1"/>
<evidence type="ECO:0008006" key="3">
    <source>
        <dbReference type="Google" id="ProtNLM"/>
    </source>
</evidence>
<dbReference type="Proteomes" id="UP000321408">
    <property type="component" value="Chromosome"/>
</dbReference>
<evidence type="ECO:0000313" key="2">
    <source>
        <dbReference type="Proteomes" id="UP000321408"/>
    </source>
</evidence>
<evidence type="ECO:0000313" key="1">
    <source>
        <dbReference type="EMBL" id="QEE16212.2"/>
    </source>
</evidence>
<keyword evidence="2" id="KW-1185">Reference proteome</keyword>
<accession>A0A5B9DAT1</accession>
<dbReference type="KEGG" id="psyt:DSAG12_02042"/>
<gene>
    <name evidence="1" type="ORF">DSAG12_02042</name>
</gene>